<reference evidence="2" key="1">
    <citation type="submission" date="2024-07" db="EMBL/GenBank/DDBJ databases">
        <title>Two chromosome-level genome assemblies of Korean endemic species Abeliophyllum distichum and Forsythia ovata (Oleaceae).</title>
        <authorList>
            <person name="Jang H."/>
        </authorList>
    </citation>
    <scope>NUCLEOTIDE SEQUENCE [LARGE SCALE GENOMIC DNA]</scope>
</reference>
<sequence length="105" mass="12149">MILILSLETYFISSVKGKVPKAKFFHLCQRLLDQAGCKSRYVHEWQGLEGESQHANSQDRPPQYFSENLSHTGIEPALSENFSPRHLKPYQLVYAPDDNLLHFFI</sequence>
<dbReference type="AlphaFoldDB" id="A0ABD1WJ27"/>
<dbReference type="Proteomes" id="UP001604277">
    <property type="component" value="Unassembled WGS sequence"/>
</dbReference>
<name>A0ABD1WJ27_9LAMI</name>
<gene>
    <name evidence="1" type="ORF">Fot_11218</name>
</gene>
<accession>A0ABD1WJ27</accession>
<proteinExistence type="predicted"/>
<keyword evidence="2" id="KW-1185">Reference proteome</keyword>
<evidence type="ECO:0000313" key="1">
    <source>
        <dbReference type="EMBL" id="KAL2549688.1"/>
    </source>
</evidence>
<comment type="caution">
    <text evidence="1">The sequence shown here is derived from an EMBL/GenBank/DDBJ whole genome shotgun (WGS) entry which is preliminary data.</text>
</comment>
<evidence type="ECO:0000313" key="2">
    <source>
        <dbReference type="Proteomes" id="UP001604277"/>
    </source>
</evidence>
<organism evidence="1 2">
    <name type="scientific">Forsythia ovata</name>
    <dbReference type="NCBI Taxonomy" id="205694"/>
    <lineage>
        <taxon>Eukaryota</taxon>
        <taxon>Viridiplantae</taxon>
        <taxon>Streptophyta</taxon>
        <taxon>Embryophyta</taxon>
        <taxon>Tracheophyta</taxon>
        <taxon>Spermatophyta</taxon>
        <taxon>Magnoliopsida</taxon>
        <taxon>eudicotyledons</taxon>
        <taxon>Gunneridae</taxon>
        <taxon>Pentapetalae</taxon>
        <taxon>asterids</taxon>
        <taxon>lamiids</taxon>
        <taxon>Lamiales</taxon>
        <taxon>Oleaceae</taxon>
        <taxon>Forsythieae</taxon>
        <taxon>Forsythia</taxon>
    </lineage>
</organism>
<protein>
    <submittedName>
        <fullName evidence="1">Uncharacterized protein</fullName>
    </submittedName>
</protein>
<dbReference type="EMBL" id="JBFOLJ010000003">
    <property type="protein sequence ID" value="KAL2549688.1"/>
    <property type="molecule type" value="Genomic_DNA"/>
</dbReference>